<proteinExistence type="predicted"/>
<dbReference type="InterPro" id="IPR046801">
    <property type="entry name" value="OpcA_G6PD_N"/>
</dbReference>
<dbReference type="PANTHER" id="PTHR38658:SF1">
    <property type="entry name" value="OXPP CYCLE PROTEIN OPCA-RELATED"/>
    <property type="match status" value="1"/>
</dbReference>
<dbReference type="AlphaFoldDB" id="A0A8J3JKJ8"/>
<feature type="domain" description="Glucose-6-phosphate dehydrogenase assembly protein OpcA C-terminal" evidence="2">
    <location>
        <begin position="172"/>
        <end position="301"/>
    </location>
</feature>
<dbReference type="Pfam" id="PF10128">
    <property type="entry name" value="OpcA_G6PD_assem"/>
    <property type="match status" value="1"/>
</dbReference>
<dbReference type="Pfam" id="PF20171">
    <property type="entry name" value="OpcA_G6PD_C"/>
    <property type="match status" value="1"/>
</dbReference>
<organism evidence="3 4">
    <name type="scientific">Catellatospora chokoriensis</name>
    <dbReference type="NCBI Taxonomy" id="310353"/>
    <lineage>
        <taxon>Bacteria</taxon>
        <taxon>Bacillati</taxon>
        <taxon>Actinomycetota</taxon>
        <taxon>Actinomycetes</taxon>
        <taxon>Micromonosporales</taxon>
        <taxon>Micromonosporaceae</taxon>
        <taxon>Catellatospora</taxon>
    </lineage>
</organism>
<evidence type="ECO:0000259" key="1">
    <source>
        <dbReference type="Pfam" id="PF10128"/>
    </source>
</evidence>
<feature type="domain" description="Glucose-6-phosphate dehydrogenase assembly protein OpcA N-terminal" evidence="1">
    <location>
        <begin position="50"/>
        <end position="167"/>
    </location>
</feature>
<comment type="caution">
    <text evidence="3">The sequence shown here is derived from an EMBL/GenBank/DDBJ whole genome shotgun (WGS) entry which is preliminary data.</text>
</comment>
<name>A0A8J3JKJ8_9ACTN</name>
<dbReference type="InterPro" id="IPR046802">
    <property type="entry name" value="OpcA_G6PD_C"/>
</dbReference>
<dbReference type="EMBL" id="BONG01000001">
    <property type="protein sequence ID" value="GIF86736.1"/>
    <property type="molecule type" value="Genomic_DNA"/>
</dbReference>
<gene>
    <name evidence="3" type="ORF">Cch02nite_01800</name>
</gene>
<evidence type="ECO:0000313" key="3">
    <source>
        <dbReference type="EMBL" id="GIF86736.1"/>
    </source>
</evidence>
<evidence type="ECO:0000313" key="4">
    <source>
        <dbReference type="Proteomes" id="UP000619293"/>
    </source>
</evidence>
<dbReference type="Proteomes" id="UP000619293">
    <property type="component" value="Unassembled WGS sequence"/>
</dbReference>
<protein>
    <submittedName>
        <fullName evidence="3">Glucose-6-phosphate dehydrogenase assembly protein OpcA</fullName>
    </submittedName>
</protein>
<reference evidence="3 4" key="1">
    <citation type="submission" date="2021-01" db="EMBL/GenBank/DDBJ databases">
        <title>Whole genome shotgun sequence of Catellatospora chokoriensis NBRC 107358.</title>
        <authorList>
            <person name="Komaki H."/>
            <person name="Tamura T."/>
        </authorList>
    </citation>
    <scope>NUCLEOTIDE SEQUENCE [LARGE SCALE GENOMIC DNA]</scope>
    <source>
        <strain evidence="3 4">NBRC 107358</strain>
    </source>
</reference>
<dbReference type="RefSeq" id="WP_191840980.1">
    <property type="nucleotide sequence ID" value="NZ_BAAALB010000004.1"/>
</dbReference>
<accession>A0A8J3JKJ8</accession>
<sequence length="331" mass="34567">MLALWDTTGSEVVRKLASERRNAGGVASGLALNLVVIVDEGRVRQVEDAATIAAASHPCRLLVVSRGPVAGVDAATANAKNRLDAEIVVGGRLGPCEAVIMRMHGRLALHSESVVMPLLAPDVPVVTWWHGCPPEHIAYDPLGVVAERRVTDIAQCPDPAAALHQRAVDYAPGDTDLSWTRLTGWRALIAGAFDTATAGALSATVHAAAGDPLGALLRGWIMARMGVPVQLAEVAGPLHGVDFALADGGSLSLHATGDGMALLRKSGSLDQVLPLVERRLGEVLAEELQRLDADQPYAAALAAATGVANLGDRASTRTHIWQDPAWEPVAA</sequence>
<dbReference type="PANTHER" id="PTHR38658">
    <property type="entry name" value="OXPP CYCLE PROTEIN OPCA-RELATED"/>
    <property type="match status" value="1"/>
</dbReference>
<keyword evidence="4" id="KW-1185">Reference proteome</keyword>
<evidence type="ECO:0000259" key="2">
    <source>
        <dbReference type="Pfam" id="PF20171"/>
    </source>
</evidence>
<dbReference type="InterPro" id="IPR004555">
    <property type="entry name" value="G6PDH_assembly_OpcA"/>
</dbReference>